<dbReference type="Pfam" id="PF02362">
    <property type="entry name" value="B3"/>
    <property type="match status" value="1"/>
</dbReference>
<dbReference type="PROSITE" id="PS50863">
    <property type="entry name" value="B3"/>
    <property type="match status" value="1"/>
</dbReference>
<gene>
    <name evidence="7" type="ORF">G2W53_019899</name>
</gene>
<evidence type="ECO:0000256" key="2">
    <source>
        <dbReference type="ARBA" id="ARBA00023015"/>
    </source>
</evidence>
<keyword evidence="8" id="KW-1185">Reference proteome</keyword>
<sequence length="308" mass="34802">MISIARNKGIAKIFEIRRQRRRRVGRENNELNGVKRTSLLLRHIERERIGVCVGLRIEMVVGAGHGKSRALVDRADKRNKTVENQYKLLNLQKINLDSVTKQAASDHSQKSASSIKVATERALSPGEARSSAVIKAESVRSKLESKFPSFVKSLVRSHVAGCFWMGLPALFCKRYLPDKDVTITLEDESGKEYQSKYIAYKTGLSAGWRQFSAVHKLQEGDVLVFQLVQPTKFKVLIIRANDLSELDGALSHMNLDSHAKRKEKGKPCILDSSDIHECSLQNNLNMKVMKSVQKYWRVLQQEALNSVM</sequence>
<keyword evidence="3" id="KW-0238">DNA-binding</keyword>
<comment type="subcellular location">
    <subcellularLocation>
        <location evidence="1">Nucleus</location>
    </subcellularLocation>
</comment>
<accession>A0A834TUC1</accession>
<evidence type="ECO:0000256" key="1">
    <source>
        <dbReference type="ARBA" id="ARBA00004123"/>
    </source>
</evidence>
<dbReference type="Gene3D" id="2.40.330.10">
    <property type="entry name" value="DNA-binding pseudobarrel domain"/>
    <property type="match status" value="1"/>
</dbReference>
<dbReference type="PANTHER" id="PTHR31391:SF135">
    <property type="entry name" value="B3 DOMAIN-CONTAINING PROTEIN OS01G0234100-LIKE ISOFORM X1"/>
    <property type="match status" value="1"/>
</dbReference>
<dbReference type="GO" id="GO:0003677">
    <property type="term" value="F:DNA binding"/>
    <property type="evidence" value="ECO:0007669"/>
    <property type="project" value="UniProtKB-KW"/>
</dbReference>
<reference evidence="7" key="1">
    <citation type="submission" date="2020-09" db="EMBL/GenBank/DDBJ databases">
        <title>Genome-Enabled Discovery of Anthraquinone Biosynthesis in Senna tora.</title>
        <authorList>
            <person name="Kang S.-H."/>
            <person name="Pandey R.P."/>
            <person name="Lee C.-M."/>
            <person name="Sim J.-S."/>
            <person name="Jeong J.-T."/>
            <person name="Choi B.-S."/>
            <person name="Jung M."/>
            <person name="Ginzburg D."/>
            <person name="Zhao K."/>
            <person name="Won S.Y."/>
            <person name="Oh T.-J."/>
            <person name="Yu Y."/>
            <person name="Kim N.-H."/>
            <person name="Lee O.R."/>
            <person name="Lee T.-H."/>
            <person name="Bashyal P."/>
            <person name="Kim T.-S."/>
            <person name="Lee W.-H."/>
            <person name="Kawkins C."/>
            <person name="Kim C.-K."/>
            <person name="Kim J.S."/>
            <person name="Ahn B.O."/>
            <person name="Rhee S.Y."/>
            <person name="Sohng J.K."/>
        </authorList>
    </citation>
    <scope>NUCLEOTIDE SEQUENCE</scope>
    <source>
        <tissue evidence="7">Leaf</tissue>
    </source>
</reference>
<dbReference type="SUPFAM" id="SSF101936">
    <property type="entry name" value="DNA-binding pseudobarrel domain"/>
    <property type="match status" value="1"/>
</dbReference>
<evidence type="ECO:0000256" key="5">
    <source>
        <dbReference type="ARBA" id="ARBA00023242"/>
    </source>
</evidence>
<dbReference type="Proteomes" id="UP000634136">
    <property type="component" value="Unassembled WGS sequence"/>
</dbReference>
<keyword evidence="2" id="KW-0805">Transcription regulation</keyword>
<evidence type="ECO:0000256" key="3">
    <source>
        <dbReference type="ARBA" id="ARBA00023125"/>
    </source>
</evidence>
<proteinExistence type="predicted"/>
<dbReference type="CDD" id="cd10017">
    <property type="entry name" value="B3_DNA"/>
    <property type="match status" value="1"/>
</dbReference>
<evidence type="ECO:0000256" key="4">
    <source>
        <dbReference type="ARBA" id="ARBA00023163"/>
    </source>
</evidence>
<comment type="caution">
    <text evidence="7">The sequence shown here is derived from an EMBL/GenBank/DDBJ whole genome shotgun (WGS) entry which is preliminary data.</text>
</comment>
<dbReference type="PANTHER" id="PTHR31391">
    <property type="entry name" value="B3 DOMAIN-CONTAINING PROTEIN OS11G0197600-RELATED"/>
    <property type="match status" value="1"/>
</dbReference>
<organism evidence="7 8">
    <name type="scientific">Senna tora</name>
    <dbReference type="NCBI Taxonomy" id="362788"/>
    <lineage>
        <taxon>Eukaryota</taxon>
        <taxon>Viridiplantae</taxon>
        <taxon>Streptophyta</taxon>
        <taxon>Embryophyta</taxon>
        <taxon>Tracheophyta</taxon>
        <taxon>Spermatophyta</taxon>
        <taxon>Magnoliopsida</taxon>
        <taxon>eudicotyledons</taxon>
        <taxon>Gunneridae</taxon>
        <taxon>Pentapetalae</taxon>
        <taxon>rosids</taxon>
        <taxon>fabids</taxon>
        <taxon>Fabales</taxon>
        <taxon>Fabaceae</taxon>
        <taxon>Caesalpinioideae</taxon>
        <taxon>Cassia clade</taxon>
        <taxon>Senna</taxon>
    </lineage>
</organism>
<dbReference type="InterPro" id="IPR015300">
    <property type="entry name" value="DNA-bd_pseudobarrel_sf"/>
</dbReference>
<dbReference type="InterPro" id="IPR003340">
    <property type="entry name" value="B3_DNA-bd"/>
</dbReference>
<feature type="domain" description="TF-B3" evidence="6">
    <location>
        <begin position="150"/>
        <end position="241"/>
    </location>
</feature>
<evidence type="ECO:0000259" key="6">
    <source>
        <dbReference type="PROSITE" id="PS50863"/>
    </source>
</evidence>
<evidence type="ECO:0000313" key="7">
    <source>
        <dbReference type="EMBL" id="KAF7828735.1"/>
    </source>
</evidence>
<keyword evidence="5" id="KW-0539">Nucleus</keyword>
<dbReference type="InterPro" id="IPR044837">
    <property type="entry name" value="REM16-like"/>
</dbReference>
<dbReference type="SMART" id="SM01019">
    <property type="entry name" value="B3"/>
    <property type="match status" value="1"/>
</dbReference>
<dbReference type="EMBL" id="JAAIUW010000006">
    <property type="protein sequence ID" value="KAF7828735.1"/>
    <property type="molecule type" value="Genomic_DNA"/>
</dbReference>
<name>A0A834TUC1_9FABA</name>
<dbReference type="AlphaFoldDB" id="A0A834TUC1"/>
<evidence type="ECO:0000313" key="8">
    <source>
        <dbReference type="Proteomes" id="UP000634136"/>
    </source>
</evidence>
<dbReference type="GO" id="GO:0005634">
    <property type="term" value="C:nucleus"/>
    <property type="evidence" value="ECO:0007669"/>
    <property type="project" value="UniProtKB-SubCell"/>
</dbReference>
<dbReference type="OrthoDB" id="1909330at2759"/>
<protein>
    <submittedName>
        <fullName evidence="7">B3 domain-containing protein</fullName>
    </submittedName>
</protein>
<keyword evidence="4" id="KW-0804">Transcription</keyword>